<comment type="caution">
    <text evidence="1">The sequence shown here is derived from an EMBL/GenBank/DDBJ whole genome shotgun (WGS) entry which is preliminary data.</text>
</comment>
<protein>
    <submittedName>
        <fullName evidence="1">Uncharacterized protein</fullName>
    </submittedName>
</protein>
<gene>
    <name evidence="1" type="ORF">BGE01nite_42200</name>
</gene>
<dbReference type="RefSeq" id="WP_146853348.1">
    <property type="nucleotide sequence ID" value="NZ_BKAG01000038.1"/>
</dbReference>
<organism evidence="1 2">
    <name type="scientific">Brevifollis gellanilyticus</name>
    <dbReference type="NCBI Taxonomy" id="748831"/>
    <lineage>
        <taxon>Bacteria</taxon>
        <taxon>Pseudomonadati</taxon>
        <taxon>Verrucomicrobiota</taxon>
        <taxon>Verrucomicrobiia</taxon>
        <taxon>Verrucomicrobiales</taxon>
        <taxon>Verrucomicrobiaceae</taxon>
    </lineage>
</organism>
<name>A0A512MDW5_9BACT</name>
<accession>A0A512MDW5</accession>
<reference evidence="1 2" key="1">
    <citation type="submission" date="2019-07" db="EMBL/GenBank/DDBJ databases">
        <title>Whole genome shotgun sequence of Brevifollis gellanilyticus NBRC 108608.</title>
        <authorList>
            <person name="Hosoyama A."/>
            <person name="Uohara A."/>
            <person name="Ohji S."/>
            <person name="Ichikawa N."/>
        </authorList>
    </citation>
    <scope>NUCLEOTIDE SEQUENCE [LARGE SCALE GENOMIC DNA]</scope>
    <source>
        <strain evidence="1 2">NBRC 108608</strain>
    </source>
</reference>
<dbReference type="AlphaFoldDB" id="A0A512MDW5"/>
<dbReference type="EMBL" id="BKAG01000038">
    <property type="protein sequence ID" value="GEP44929.1"/>
    <property type="molecule type" value="Genomic_DNA"/>
</dbReference>
<evidence type="ECO:0000313" key="2">
    <source>
        <dbReference type="Proteomes" id="UP000321577"/>
    </source>
</evidence>
<keyword evidence="2" id="KW-1185">Reference proteome</keyword>
<dbReference type="Proteomes" id="UP000321577">
    <property type="component" value="Unassembled WGS sequence"/>
</dbReference>
<dbReference type="OrthoDB" id="196092at2"/>
<proteinExistence type="predicted"/>
<evidence type="ECO:0000313" key="1">
    <source>
        <dbReference type="EMBL" id="GEP44929.1"/>
    </source>
</evidence>
<sequence>MRDLQVALGHYRTEYNTWPDDPALATSDDVPAKVRGPLMDALLGNNPRSIMFFNPTNAEPGHSPGLVKEAGVSAMHDVWGSSYFLMLDMNGDGQVKNPERLPGAVPNPRAKPLGEFLPMLKAAFSAGPDRDPNTWADNITTWR</sequence>